<gene>
    <name evidence="8" type="ORF">NXF25_003292</name>
</gene>
<dbReference type="AlphaFoldDB" id="A0AAW1CCK6"/>
<evidence type="ECO:0000256" key="6">
    <source>
        <dbReference type="ARBA" id="ARBA00022871"/>
    </source>
</evidence>
<evidence type="ECO:0000256" key="7">
    <source>
        <dbReference type="SAM" id="MobiDB-lite"/>
    </source>
</evidence>
<keyword evidence="5" id="KW-0221">Differentiation</keyword>
<evidence type="ECO:0000256" key="2">
    <source>
        <dbReference type="ARBA" id="ARBA00022245"/>
    </source>
</evidence>
<dbReference type="Proteomes" id="UP001474421">
    <property type="component" value="Unassembled WGS sequence"/>
</dbReference>
<comment type="caution">
    <text evidence="8">The sequence shown here is derived from an EMBL/GenBank/DDBJ whole genome shotgun (WGS) entry which is preliminary data.</text>
</comment>
<dbReference type="GO" id="GO:0007283">
    <property type="term" value="P:spermatogenesis"/>
    <property type="evidence" value="ECO:0007669"/>
    <property type="project" value="UniProtKB-KW"/>
</dbReference>
<name>A0AAW1CCK6_CROAD</name>
<dbReference type="Pfam" id="PF06910">
    <property type="entry name" value="MEA1"/>
    <property type="match status" value="1"/>
</dbReference>
<dbReference type="PANTHER" id="PTHR17005">
    <property type="entry name" value="MALE-ENHANCED ANTIGEN-1"/>
    <property type="match status" value="1"/>
</dbReference>
<dbReference type="InterPro" id="IPR009685">
    <property type="entry name" value="MEA1"/>
</dbReference>
<evidence type="ECO:0000256" key="1">
    <source>
        <dbReference type="ARBA" id="ARBA00002540"/>
    </source>
</evidence>
<organism evidence="8 9">
    <name type="scientific">Crotalus adamanteus</name>
    <name type="common">Eastern diamondback rattlesnake</name>
    <dbReference type="NCBI Taxonomy" id="8729"/>
    <lineage>
        <taxon>Eukaryota</taxon>
        <taxon>Metazoa</taxon>
        <taxon>Chordata</taxon>
        <taxon>Craniata</taxon>
        <taxon>Vertebrata</taxon>
        <taxon>Euteleostomi</taxon>
        <taxon>Lepidosauria</taxon>
        <taxon>Squamata</taxon>
        <taxon>Bifurcata</taxon>
        <taxon>Unidentata</taxon>
        <taxon>Episquamata</taxon>
        <taxon>Toxicofera</taxon>
        <taxon>Serpentes</taxon>
        <taxon>Colubroidea</taxon>
        <taxon>Viperidae</taxon>
        <taxon>Crotalinae</taxon>
        <taxon>Crotalus</taxon>
    </lineage>
</organism>
<keyword evidence="4" id="KW-0597">Phosphoprotein</keyword>
<comment type="function">
    <text evidence="1">May play an important role in spermatogenesis and/or testis development.</text>
</comment>
<keyword evidence="3" id="KW-0217">Developmental protein</keyword>
<dbReference type="EMBL" id="JAOTOJ010000001">
    <property type="protein sequence ID" value="KAK9412117.1"/>
    <property type="molecule type" value="Genomic_DNA"/>
</dbReference>
<evidence type="ECO:0000313" key="8">
    <source>
        <dbReference type="EMBL" id="KAK9412117.1"/>
    </source>
</evidence>
<keyword evidence="9" id="KW-1185">Reference proteome</keyword>
<accession>A0AAW1CCK6</accession>
<keyword evidence="6" id="KW-0744">Spermatogenesis</keyword>
<evidence type="ECO:0000313" key="9">
    <source>
        <dbReference type="Proteomes" id="UP001474421"/>
    </source>
</evidence>
<protein>
    <recommendedName>
        <fullName evidence="2">Male-enhanced antigen 1</fullName>
    </recommendedName>
</protein>
<feature type="region of interest" description="Disordered" evidence="7">
    <location>
        <begin position="204"/>
        <end position="231"/>
    </location>
</feature>
<reference evidence="8 9" key="1">
    <citation type="journal article" date="2024" name="Proc. Natl. Acad. Sci. U.S.A.">
        <title>The genetic regulatory architecture and epigenomic basis for age-related changes in rattlesnake venom.</title>
        <authorList>
            <person name="Hogan M.P."/>
            <person name="Holding M.L."/>
            <person name="Nystrom G.S."/>
            <person name="Colston T.J."/>
            <person name="Bartlett D.A."/>
            <person name="Mason A.J."/>
            <person name="Ellsworth S.A."/>
            <person name="Rautsaw R.M."/>
            <person name="Lawrence K.C."/>
            <person name="Strickland J.L."/>
            <person name="He B."/>
            <person name="Fraser P."/>
            <person name="Margres M.J."/>
            <person name="Gilbert D.M."/>
            <person name="Gibbs H.L."/>
            <person name="Parkinson C.L."/>
            <person name="Rokyta D.R."/>
        </authorList>
    </citation>
    <scope>NUCLEOTIDE SEQUENCE [LARGE SCALE GENOMIC DNA]</scope>
    <source>
        <strain evidence="8">DRR0105</strain>
    </source>
</reference>
<evidence type="ECO:0000256" key="3">
    <source>
        <dbReference type="ARBA" id="ARBA00022473"/>
    </source>
</evidence>
<dbReference type="GO" id="GO:0030154">
    <property type="term" value="P:cell differentiation"/>
    <property type="evidence" value="ECO:0007669"/>
    <property type="project" value="UniProtKB-KW"/>
</dbReference>
<evidence type="ECO:0000256" key="5">
    <source>
        <dbReference type="ARBA" id="ARBA00022782"/>
    </source>
</evidence>
<feature type="region of interest" description="Disordered" evidence="7">
    <location>
        <begin position="28"/>
        <end position="66"/>
    </location>
</feature>
<sequence length="358" mass="39867">MRILFPWRRASTAIPVPDGHEDSAVLTSCRASGSEGAHSRSLPARERGKRGRPAAPKGHTRSNGPAKSSFLLRRLNLCLSLSLIQAQPESSIGAPQKRGQKDTVVRRAELDMVNDVVKSLHSAALACVVIVTNPPAALSYDDFLNGRMCLASGGEAVEDLLVRFYNKRVKFVLYRSNCMALETVVTQRMGPERICPNEHEELGLQEPSDGILDPVGEWSSEEPEEEEEEEGINNGYVYQPLNQEPDQGPTTHELTATSTEPALDINQRLQAMRLHLPDPPIESDNEEEERLVAQSSHNSIPMDPEHVELVKRTMAGIKLPTLSIPAWANEISDEQWQDMVQRTLQDRQSQNGFKPEWK</sequence>
<feature type="compositionally biased region" description="Acidic residues" evidence="7">
    <location>
        <begin position="219"/>
        <end position="231"/>
    </location>
</feature>
<proteinExistence type="predicted"/>
<evidence type="ECO:0000256" key="4">
    <source>
        <dbReference type="ARBA" id="ARBA00022553"/>
    </source>
</evidence>